<evidence type="ECO:0000313" key="1">
    <source>
        <dbReference type="EMBL" id="CAE7455462.1"/>
    </source>
</evidence>
<organism evidence="1 2">
    <name type="scientific">Symbiodinium natans</name>
    <dbReference type="NCBI Taxonomy" id="878477"/>
    <lineage>
        <taxon>Eukaryota</taxon>
        <taxon>Sar</taxon>
        <taxon>Alveolata</taxon>
        <taxon>Dinophyceae</taxon>
        <taxon>Suessiales</taxon>
        <taxon>Symbiodiniaceae</taxon>
        <taxon>Symbiodinium</taxon>
    </lineage>
</organism>
<accession>A0A812RYU0</accession>
<keyword evidence="2" id="KW-1185">Reference proteome</keyword>
<protein>
    <submittedName>
        <fullName evidence="1">FhkA protein</fullName>
    </submittedName>
</protein>
<comment type="caution">
    <text evidence="1">The sequence shown here is derived from an EMBL/GenBank/DDBJ whole genome shotgun (WGS) entry which is preliminary data.</text>
</comment>
<evidence type="ECO:0000313" key="2">
    <source>
        <dbReference type="Proteomes" id="UP000604046"/>
    </source>
</evidence>
<gene>
    <name evidence="1" type="primary">fhkA</name>
    <name evidence="1" type="ORF">SNAT2548_LOCUS25075</name>
</gene>
<dbReference type="AlphaFoldDB" id="A0A812RYU0"/>
<sequence>MVEPMQTVFSKKVNWEVRSRAGAPEAIERWAASIPSRRVPFATLGHRVTGEFEFASSAPAENTSHLVRAVSAPQIDLCHIIRERRQAHTRQRAQQALHVYKTAGSTRSEGSVRFSGHVAELATTSMPLSGAL</sequence>
<dbReference type="Proteomes" id="UP000604046">
    <property type="component" value="Unassembled WGS sequence"/>
</dbReference>
<proteinExistence type="predicted"/>
<dbReference type="EMBL" id="CAJNDS010002378">
    <property type="protein sequence ID" value="CAE7455462.1"/>
    <property type="molecule type" value="Genomic_DNA"/>
</dbReference>
<dbReference type="OrthoDB" id="428114at2759"/>
<reference evidence="1" key="1">
    <citation type="submission" date="2021-02" db="EMBL/GenBank/DDBJ databases">
        <authorList>
            <person name="Dougan E. K."/>
            <person name="Rhodes N."/>
            <person name="Thang M."/>
            <person name="Chan C."/>
        </authorList>
    </citation>
    <scope>NUCLEOTIDE SEQUENCE</scope>
</reference>
<name>A0A812RYU0_9DINO</name>